<accession>A0A7J8Z6S2</accession>
<dbReference type="Proteomes" id="UP000593574">
    <property type="component" value="Unassembled WGS sequence"/>
</dbReference>
<keyword evidence="3" id="KW-1185">Reference proteome</keyword>
<feature type="compositionally biased region" description="Basic and acidic residues" evidence="1">
    <location>
        <begin position="12"/>
        <end position="37"/>
    </location>
</feature>
<evidence type="ECO:0000256" key="1">
    <source>
        <dbReference type="SAM" id="MobiDB-lite"/>
    </source>
</evidence>
<organism evidence="2 3">
    <name type="scientific">Gossypium laxum</name>
    <dbReference type="NCBI Taxonomy" id="34288"/>
    <lineage>
        <taxon>Eukaryota</taxon>
        <taxon>Viridiplantae</taxon>
        <taxon>Streptophyta</taxon>
        <taxon>Embryophyta</taxon>
        <taxon>Tracheophyta</taxon>
        <taxon>Spermatophyta</taxon>
        <taxon>Magnoliopsida</taxon>
        <taxon>eudicotyledons</taxon>
        <taxon>Gunneridae</taxon>
        <taxon>Pentapetalae</taxon>
        <taxon>rosids</taxon>
        <taxon>malvids</taxon>
        <taxon>Malvales</taxon>
        <taxon>Malvaceae</taxon>
        <taxon>Malvoideae</taxon>
        <taxon>Gossypium</taxon>
    </lineage>
</organism>
<feature type="region of interest" description="Disordered" evidence="1">
    <location>
        <begin position="1"/>
        <end position="50"/>
    </location>
</feature>
<comment type="caution">
    <text evidence="2">The sequence shown here is derived from an EMBL/GenBank/DDBJ whole genome shotgun (WGS) entry which is preliminary data.</text>
</comment>
<evidence type="ECO:0000313" key="3">
    <source>
        <dbReference type="Proteomes" id="UP000593574"/>
    </source>
</evidence>
<dbReference type="AlphaFoldDB" id="A0A7J8Z6S2"/>
<gene>
    <name evidence="2" type="ORF">Golax_019135</name>
</gene>
<reference evidence="2 3" key="1">
    <citation type="journal article" date="2019" name="Genome Biol. Evol.">
        <title>Insights into the evolution of the New World diploid cottons (Gossypium, subgenus Houzingenia) based on genome sequencing.</title>
        <authorList>
            <person name="Grover C.E."/>
            <person name="Arick M.A. 2nd"/>
            <person name="Thrash A."/>
            <person name="Conover J.L."/>
            <person name="Sanders W.S."/>
            <person name="Peterson D.G."/>
            <person name="Frelichowski J.E."/>
            <person name="Scheffler J.A."/>
            <person name="Scheffler B.E."/>
            <person name="Wendel J.F."/>
        </authorList>
    </citation>
    <scope>NUCLEOTIDE SEQUENCE [LARGE SCALE GENOMIC DNA]</scope>
    <source>
        <strain evidence="2">4</strain>
        <tissue evidence="2">Leaf</tissue>
    </source>
</reference>
<dbReference type="EMBL" id="JABEZV010000003">
    <property type="protein sequence ID" value="MBA0707054.1"/>
    <property type="molecule type" value="Genomic_DNA"/>
</dbReference>
<feature type="compositionally biased region" description="Gly residues" evidence="1">
    <location>
        <begin position="39"/>
        <end position="50"/>
    </location>
</feature>
<name>A0A7J8Z6S2_9ROSI</name>
<evidence type="ECO:0000313" key="2">
    <source>
        <dbReference type="EMBL" id="MBA0707054.1"/>
    </source>
</evidence>
<proteinExistence type="predicted"/>
<sequence length="50" mass="5242">MTVVESMVKLSLGKDKLETSKSKEMGICEGNQRKNDDGSGNGNDGGNGKP</sequence>
<protein>
    <submittedName>
        <fullName evidence="2">Uncharacterized protein</fullName>
    </submittedName>
</protein>